<dbReference type="KEGG" id="sroi:IAG44_41330"/>
<keyword evidence="3" id="KW-1185">Reference proteome</keyword>
<reference evidence="2 3" key="1">
    <citation type="submission" date="2020-08" db="EMBL/GenBank/DDBJ databases">
        <title>A novel species.</title>
        <authorList>
            <person name="Gao J."/>
        </authorList>
    </citation>
    <scope>NUCLEOTIDE SEQUENCE [LARGE SCALE GENOMIC DNA]</scope>
    <source>
        <strain evidence="2 3">CRXT-G-22</strain>
    </source>
</reference>
<protein>
    <submittedName>
        <fullName evidence="2">Uncharacterized protein</fullName>
    </submittedName>
</protein>
<accession>A0A7H0IR04</accession>
<evidence type="ECO:0000256" key="1">
    <source>
        <dbReference type="SAM" id="MobiDB-lite"/>
    </source>
</evidence>
<evidence type="ECO:0000313" key="3">
    <source>
        <dbReference type="Proteomes" id="UP000516052"/>
    </source>
</evidence>
<feature type="region of interest" description="Disordered" evidence="1">
    <location>
        <begin position="84"/>
        <end position="105"/>
    </location>
</feature>
<dbReference type="Proteomes" id="UP000516052">
    <property type="component" value="Chromosome"/>
</dbReference>
<evidence type="ECO:0000313" key="2">
    <source>
        <dbReference type="EMBL" id="QNP75220.1"/>
    </source>
</evidence>
<feature type="region of interest" description="Disordered" evidence="1">
    <location>
        <begin position="271"/>
        <end position="296"/>
    </location>
</feature>
<sequence length="296" mass="30806">MSKGHARNKKRSRTLAIGLGSVLAVAGGVIAVPAAMAALVPPPASTPFQLKGAESFDTDKLMSTLCPGPTSDKPFQDVGNFFMDPATGTLSPDPSNGVGTPEKTAPGSPPIVLLAAHCEYPATDVKDSFGTPTDTSDLIVNCGNAVQTGQEITHSLTSTSSVTHSVSVSADFNLSVIKDVFSLGGGAEVTTEWSFGQEVSRSKTEKIDVPPRTAAFLERVPRLRTVTTTPIAVIERFTTVTPDEVKDENGWRGNGSNRITSSGYTISATGDALDKNGLPAGTSRAKDRPVTDADCA</sequence>
<gene>
    <name evidence="2" type="ORF">IAG44_41330</name>
</gene>
<name>A0A7H0IR04_9ACTN</name>
<dbReference type="AlphaFoldDB" id="A0A7H0IR04"/>
<proteinExistence type="predicted"/>
<dbReference type="EMBL" id="CP060828">
    <property type="protein sequence ID" value="QNP75220.1"/>
    <property type="molecule type" value="Genomic_DNA"/>
</dbReference>
<dbReference type="RefSeq" id="WP_187752141.1">
    <property type="nucleotide sequence ID" value="NZ_CP060828.1"/>
</dbReference>
<dbReference type="SUPFAM" id="SSF56973">
    <property type="entry name" value="Aerolisin/ETX pore-forming domain"/>
    <property type="match status" value="1"/>
</dbReference>
<organism evidence="2 3">
    <name type="scientific">Streptomyces roseirectus</name>
    <dbReference type="NCBI Taxonomy" id="2768066"/>
    <lineage>
        <taxon>Bacteria</taxon>
        <taxon>Bacillati</taxon>
        <taxon>Actinomycetota</taxon>
        <taxon>Actinomycetes</taxon>
        <taxon>Kitasatosporales</taxon>
        <taxon>Streptomycetaceae</taxon>
        <taxon>Streptomyces</taxon>
    </lineage>
</organism>
<feature type="compositionally biased region" description="Basic and acidic residues" evidence="1">
    <location>
        <begin position="284"/>
        <end position="296"/>
    </location>
</feature>
<feature type="compositionally biased region" description="Polar residues" evidence="1">
    <location>
        <begin position="88"/>
        <end position="98"/>
    </location>
</feature>